<feature type="signal peptide" evidence="2">
    <location>
        <begin position="1"/>
        <end position="27"/>
    </location>
</feature>
<keyword evidence="2" id="KW-0732">Signal</keyword>
<dbReference type="PANTHER" id="PTHR33076">
    <property type="entry name" value="NON-SPECIFIC LIPID-TRANSFER PROTEIN 2-RELATED"/>
    <property type="match status" value="1"/>
</dbReference>
<evidence type="ECO:0000256" key="2">
    <source>
        <dbReference type="SAM" id="SignalP"/>
    </source>
</evidence>
<dbReference type="Gene3D" id="1.10.110.10">
    <property type="entry name" value="Plant lipid-transfer and hydrophobic proteins"/>
    <property type="match status" value="1"/>
</dbReference>
<comment type="similarity">
    <text evidence="1">Belongs to the plant LTP family.</text>
</comment>
<dbReference type="GO" id="GO:0006869">
    <property type="term" value="P:lipid transport"/>
    <property type="evidence" value="ECO:0007669"/>
    <property type="project" value="InterPro"/>
</dbReference>
<dbReference type="AlphaFoldDB" id="A0AAW2T2N1"/>
<dbReference type="PRINTS" id="PR00382">
    <property type="entry name" value="LIPIDTRNSFER"/>
</dbReference>
<proteinExistence type="inferred from homology"/>
<feature type="chain" id="PRO_5043845216" description="Non-specific lipid-transfer protein" evidence="2">
    <location>
        <begin position="28"/>
        <end position="115"/>
    </location>
</feature>
<evidence type="ECO:0008006" key="4">
    <source>
        <dbReference type="Google" id="ProtNLM"/>
    </source>
</evidence>
<dbReference type="EMBL" id="JACGWJ010000009">
    <property type="protein sequence ID" value="KAL0398802.1"/>
    <property type="molecule type" value="Genomic_DNA"/>
</dbReference>
<accession>A0AAW2T2N1</accession>
<evidence type="ECO:0000256" key="1">
    <source>
        <dbReference type="ARBA" id="ARBA00009748"/>
    </source>
</evidence>
<evidence type="ECO:0000313" key="3">
    <source>
        <dbReference type="EMBL" id="KAL0398802.1"/>
    </source>
</evidence>
<organism evidence="3">
    <name type="scientific">Sesamum radiatum</name>
    <name type="common">Black benniseed</name>
    <dbReference type="NCBI Taxonomy" id="300843"/>
    <lineage>
        <taxon>Eukaryota</taxon>
        <taxon>Viridiplantae</taxon>
        <taxon>Streptophyta</taxon>
        <taxon>Embryophyta</taxon>
        <taxon>Tracheophyta</taxon>
        <taxon>Spermatophyta</taxon>
        <taxon>Magnoliopsida</taxon>
        <taxon>eudicotyledons</taxon>
        <taxon>Gunneridae</taxon>
        <taxon>Pentapetalae</taxon>
        <taxon>asterids</taxon>
        <taxon>lamiids</taxon>
        <taxon>Lamiales</taxon>
        <taxon>Pedaliaceae</taxon>
        <taxon>Sesamum</taxon>
    </lineage>
</organism>
<name>A0AAW2T2N1_SESRA</name>
<reference evidence="3" key="1">
    <citation type="submission" date="2020-06" db="EMBL/GenBank/DDBJ databases">
        <authorList>
            <person name="Li T."/>
            <person name="Hu X."/>
            <person name="Zhang T."/>
            <person name="Song X."/>
            <person name="Zhang H."/>
            <person name="Dai N."/>
            <person name="Sheng W."/>
            <person name="Hou X."/>
            <person name="Wei L."/>
        </authorList>
    </citation>
    <scope>NUCLEOTIDE SEQUENCE</scope>
    <source>
        <strain evidence="3">G02</strain>
        <tissue evidence="3">Leaf</tissue>
    </source>
</reference>
<protein>
    <recommendedName>
        <fullName evidence="4">Non-specific lipid-transfer protein</fullName>
    </recommendedName>
</protein>
<dbReference type="InterPro" id="IPR000528">
    <property type="entry name" value="Plant_nsLTP"/>
</dbReference>
<comment type="caution">
    <text evidence="3">The sequence shown here is derived from an EMBL/GenBank/DDBJ whole genome shotgun (WGS) entry which is preliminary data.</text>
</comment>
<dbReference type="GO" id="GO:0008289">
    <property type="term" value="F:lipid binding"/>
    <property type="evidence" value="ECO:0007669"/>
    <property type="project" value="InterPro"/>
</dbReference>
<sequence length="115" mass="12166">MGYSSWRSLTALVVLALISSTPALTEAISCTQALQFLIPCQSFLLGVGEISSPCCVGAQSLARATISSKDQETVIQCLQQVALTVTVNLDNAKQLPQLCKIDGPVPEQLNINCDA</sequence>
<dbReference type="InterPro" id="IPR036312">
    <property type="entry name" value="Bifun_inhib/LTP/seed_sf"/>
</dbReference>
<gene>
    <name evidence="3" type="ORF">Sradi_2223500</name>
</gene>
<dbReference type="SUPFAM" id="SSF47699">
    <property type="entry name" value="Bifunctional inhibitor/lipid-transfer protein/seed storage 2S albumin"/>
    <property type="match status" value="1"/>
</dbReference>
<reference evidence="3" key="2">
    <citation type="journal article" date="2024" name="Plant">
        <title>Genomic evolution and insights into agronomic trait innovations of Sesamum species.</title>
        <authorList>
            <person name="Miao H."/>
            <person name="Wang L."/>
            <person name="Qu L."/>
            <person name="Liu H."/>
            <person name="Sun Y."/>
            <person name="Le M."/>
            <person name="Wang Q."/>
            <person name="Wei S."/>
            <person name="Zheng Y."/>
            <person name="Lin W."/>
            <person name="Duan Y."/>
            <person name="Cao H."/>
            <person name="Xiong S."/>
            <person name="Wang X."/>
            <person name="Wei L."/>
            <person name="Li C."/>
            <person name="Ma Q."/>
            <person name="Ju M."/>
            <person name="Zhao R."/>
            <person name="Li G."/>
            <person name="Mu C."/>
            <person name="Tian Q."/>
            <person name="Mei H."/>
            <person name="Zhang T."/>
            <person name="Gao T."/>
            <person name="Zhang H."/>
        </authorList>
    </citation>
    <scope>NUCLEOTIDE SEQUENCE</scope>
    <source>
        <strain evidence="3">G02</strain>
    </source>
</reference>